<comment type="caution">
    <text evidence="6">The sequence shown here is derived from an EMBL/GenBank/DDBJ whole genome shotgun (WGS) entry which is preliminary data.</text>
</comment>
<reference evidence="6 7" key="1">
    <citation type="submission" date="2022-06" db="EMBL/GenBank/DDBJ databases">
        <title>Genomic Encyclopedia of Archaeal and Bacterial Type Strains, Phase II (KMG-II): from individual species to whole genera.</title>
        <authorList>
            <person name="Goeker M."/>
        </authorList>
    </citation>
    <scope>NUCLEOTIDE SEQUENCE [LARGE SCALE GENOMIC DNA]</scope>
    <source>
        <strain evidence="6 7">DSM 44255</strain>
    </source>
</reference>
<dbReference type="InterPro" id="IPR036390">
    <property type="entry name" value="WH_DNA-bd_sf"/>
</dbReference>
<name>A0ABT1IAI6_9PSEU</name>
<dbReference type="SUPFAM" id="SSF46785">
    <property type="entry name" value="Winged helix' DNA-binding domain"/>
    <property type="match status" value="1"/>
</dbReference>
<proteinExistence type="inferred from homology"/>
<dbReference type="Pfam" id="PF03466">
    <property type="entry name" value="LysR_substrate"/>
    <property type="match status" value="1"/>
</dbReference>
<keyword evidence="2" id="KW-0805">Transcription regulation</keyword>
<evidence type="ECO:0000313" key="7">
    <source>
        <dbReference type="Proteomes" id="UP001205185"/>
    </source>
</evidence>
<evidence type="ECO:0000313" key="6">
    <source>
        <dbReference type="EMBL" id="MCP2269583.1"/>
    </source>
</evidence>
<evidence type="ECO:0000256" key="3">
    <source>
        <dbReference type="ARBA" id="ARBA00023125"/>
    </source>
</evidence>
<keyword evidence="7" id="KW-1185">Reference proteome</keyword>
<dbReference type="PRINTS" id="PR00039">
    <property type="entry name" value="HTHLYSR"/>
</dbReference>
<dbReference type="CDD" id="cd08414">
    <property type="entry name" value="PBP2_LTTR_aromatics_like"/>
    <property type="match status" value="1"/>
</dbReference>
<dbReference type="PANTHER" id="PTHR30346">
    <property type="entry name" value="TRANSCRIPTIONAL DUAL REGULATOR HCAR-RELATED"/>
    <property type="match status" value="1"/>
</dbReference>
<dbReference type="Proteomes" id="UP001205185">
    <property type="component" value="Unassembled WGS sequence"/>
</dbReference>
<keyword evidence="4" id="KW-0804">Transcription</keyword>
<dbReference type="SUPFAM" id="SSF53850">
    <property type="entry name" value="Periplasmic binding protein-like II"/>
    <property type="match status" value="1"/>
</dbReference>
<dbReference type="InterPro" id="IPR036388">
    <property type="entry name" value="WH-like_DNA-bd_sf"/>
</dbReference>
<keyword evidence="3 6" id="KW-0238">DNA-binding</keyword>
<dbReference type="Pfam" id="PF00126">
    <property type="entry name" value="HTH_1"/>
    <property type="match status" value="1"/>
</dbReference>
<organism evidence="6 7">
    <name type="scientific">Actinokineospora diospyrosa</name>
    <dbReference type="NCBI Taxonomy" id="103728"/>
    <lineage>
        <taxon>Bacteria</taxon>
        <taxon>Bacillati</taxon>
        <taxon>Actinomycetota</taxon>
        <taxon>Actinomycetes</taxon>
        <taxon>Pseudonocardiales</taxon>
        <taxon>Pseudonocardiaceae</taxon>
        <taxon>Actinokineospora</taxon>
    </lineage>
</organism>
<dbReference type="Gene3D" id="1.10.10.10">
    <property type="entry name" value="Winged helix-like DNA-binding domain superfamily/Winged helix DNA-binding domain"/>
    <property type="match status" value="1"/>
</dbReference>
<dbReference type="GO" id="GO:0003677">
    <property type="term" value="F:DNA binding"/>
    <property type="evidence" value="ECO:0007669"/>
    <property type="project" value="UniProtKB-KW"/>
</dbReference>
<dbReference type="RefSeq" id="WP_253886579.1">
    <property type="nucleotide sequence ID" value="NZ_BAAAVB010000012.1"/>
</dbReference>
<feature type="domain" description="HTH lysR-type" evidence="5">
    <location>
        <begin position="3"/>
        <end position="60"/>
    </location>
</feature>
<dbReference type="Gene3D" id="3.40.190.10">
    <property type="entry name" value="Periplasmic binding protein-like II"/>
    <property type="match status" value="2"/>
</dbReference>
<comment type="similarity">
    <text evidence="1">Belongs to the LysR transcriptional regulatory family.</text>
</comment>
<protein>
    <submittedName>
        <fullName evidence="6">DNA-binding transcriptional regulator, LysR family</fullName>
    </submittedName>
</protein>
<evidence type="ECO:0000256" key="2">
    <source>
        <dbReference type="ARBA" id="ARBA00023015"/>
    </source>
</evidence>
<evidence type="ECO:0000259" key="5">
    <source>
        <dbReference type="PROSITE" id="PS50931"/>
    </source>
</evidence>
<evidence type="ECO:0000256" key="4">
    <source>
        <dbReference type="ARBA" id="ARBA00023163"/>
    </source>
</evidence>
<evidence type="ECO:0000256" key="1">
    <source>
        <dbReference type="ARBA" id="ARBA00009437"/>
    </source>
</evidence>
<dbReference type="InterPro" id="IPR000847">
    <property type="entry name" value="LysR_HTH_N"/>
</dbReference>
<sequence length="297" mass="31838">MTVELRHLRAFLVIAEEGNITRAAARLHTGQPALSRTLQALEAHLGVRLVDRSTHHLRLTDAGRDFRARAATAVAAVDAALDPARAGTWPLRLGHSWSALGQHTATVMRLWQRAHPKMPLELLRMDDRSAGLASGRVDAALVRNPVRSNGVRSVHLYDEPRVAAVSADSPLAEHPTLTLADLAGHPVIVNPTTGTTTIALWDTTHRPTTVLEVDNTDDWLAAIAAAQGIGVSSAATATIHPFPGVVYRPLTDAPALPLHLAWNDPPSHPAVTELAAFIRETASRQQDPPPSPSSSQD</sequence>
<dbReference type="PROSITE" id="PS50931">
    <property type="entry name" value="HTH_LYSR"/>
    <property type="match status" value="1"/>
</dbReference>
<dbReference type="EMBL" id="JAMTCO010000005">
    <property type="protein sequence ID" value="MCP2269583.1"/>
    <property type="molecule type" value="Genomic_DNA"/>
</dbReference>
<dbReference type="PANTHER" id="PTHR30346:SF28">
    <property type="entry name" value="HTH-TYPE TRANSCRIPTIONAL REGULATOR CYNR"/>
    <property type="match status" value="1"/>
</dbReference>
<dbReference type="InterPro" id="IPR005119">
    <property type="entry name" value="LysR_subst-bd"/>
</dbReference>
<accession>A0ABT1IAI6</accession>
<gene>
    <name evidence="6" type="ORF">LV75_002072</name>
</gene>